<keyword evidence="12 21" id="KW-0418">Kinase</keyword>
<dbReference type="PANTHER" id="PTHR45453">
    <property type="entry name" value="PHOSPHATE REGULON SENSOR PROTEIN PHOR"/>
    <property type="match status" value="1"/>
</dbReference>
<dbReference type="PRINTS" id="PR00344">
    <property type="entry name" value="BCTRLSENSOR"/>
</dbReference>
<dbReference type="InterPro" id="IPR036890">
    <property type="entry name" value="HATPase_C_sf"/>
</dbReference>
<keyword evidence="13" id="KW-0067">ATP-binding</keyword>
<keyword evidence="22" id="KW-1185">Reference proteome</keyword>
<dbReference type="FunFam" id="3.30.565.10:FF:000006">
    <property type="entry name" value="Sensor histidine kinase WalK"/>
    <property type="match status" value="1"/>
</dbReference>
<feature type="transmembrane region" description="Helical" evidence="18">
    <location>
        <begin position="12"/>
        <end position="44"/>
    </location>
</feature>
<keyword evidence="8" id="KW-0592">Phosphate transport</keyword>
<evidence type="ECO:0000256" key="16">
    <source>
        <dbReference type="ARBA" id="ARBA00023136"/>
    </source>
</evidence>
<dbReference type="Gene3D" id="3.30.565.10">
    <property type="entry name" value="Histidine kinase-like ATPase, C-terminal domain"/>
    <property type="match status" value="1"/>
</dbReference>
<dbReference type="NCBIfam" id="TIGR02966">
    <property type="entry name" value="phoR_proteo"/>
    <property type="match status" value="1"/>
</dbReference>
<dbReference type="InterPro" id="IPR021766">
    <property type="entry name" value="PhoR_N"/>
</dbReference>
<evidence type="ECO:0000256" key="14">
    <source>
        <dbReference type="ARBA" id="ARBA00022989"/>
    </source>
</evidence>
<dbReference type="InterPro" id="IPR004358">
    <property type="entry name" value="Sig_transdc_His_kin-like_C"/>
</dbReference>
<evidence type="ECO:0000313" key="21">
    <source>
        <dbReference type="EMBL" id="MBB3046090.1"/>
    </source>
</evidence>
<protein>
    <recommendedName>
        <fullName evidence="4">Phosphate regulon sensor protein PhoR</fullName>
        <ecNumber evidence="3">2.7.13.3</ecNumber>
    </recommendedName>
</protein>
<evidence type="ECO:0000256" key="12">
    <source>
        <dbReference type="ARBA" id="ARBA00022777"/>
    </source>
</evidence>
<dbReference type="RefSeq" id="WP_183408798.1">
    <property type="nucleotide sequence ID" value="NZ_JACHWY010000001.1"/>
</dbReference>
<dbReference type="InterPro" id="IPR000014">
    <property type="entry name" value="PAS"/>
</dbReference>
<evidence type="ECO:0000256" key="2">
    <source>
        <dbReference type="ARBA" id="ARBA00004236"/>
    </source>
</evidence>
<evidence type="ECO:0000256" key="9">
    <source>
        <dbReference type="ARBA" id="ARBA00022679"/>
    </source>
</evidence>
<dbReference type="Pfam" id="PF02518">
    <property type="entry name" value="HATPase_c"/>
    <property type="match status" value="1"/>
</dbReference>
<dbReference type="CDD" id="cd00130">
    <property type="entry name" value="PAS"/>
    <property type="match status" value="1"/>
</dbReference>
<dbReference type="SMART" id="SM00388">
    <property type="entry name" value="HisKA"/>
    <property type="match status" value="1"/>
</dbReference>
<reference evidence="21 22" key="1">
    <citation type="submission" date="2020-08" db="EMBL/GenBank/DDBJ databases">
        <title>Genomic Encyclopedia of Type Strains, Phase III (KMG-III): the genomes of soil and plant-associated and newly described type strains.</title>
        <authorList>
            <person name="Whitman W."/>
        </authorList>
    </citation>
    <scope>NUCLEOTIDE SEQUENCE [LARGE SCALE GENOMIC DNA]</scope>
    <source>
        <strain evidence="21 22">CECT 8654</strain>
    </source>
</reference>
<dbReference type="InterPro" id="IPR005467">
    <property type="entry name" value="His_kinase_dom"/>
</dbReference>
<dbReference type="PROSITE" id="PS50109">
    <property type="entry name" value="HIS_KIN"/>
    <property type="match status" value="1"/>
</dbReference>
<keyword evidence="14 18" id="KW-1133">Transmembrane helix</keyword>
<feature type="domain" description="Histidine kinase" evidence="19">
    <location>
        <begin position="212"/>
        <end position="427"/>
    </location>
</feature>
<dbReference type="PROSITE" id="PS50112">
    <property type="entry name" value="PAS"/>
    <property type="match status" value="1"/>
</dbReference>
<dbReference type="GO" id="GO:0006817">
    <property type="term" value="P:phosphate ion transport"/>
    <property type="evidence" value="ECO:0007669"/>
    <property type="project" value="UniProtKB-KW"/>
</dbReference>
<dbReference type="InterPro" id="IPR014310">
    <property type="entry name" value="Sig_transdc_His_kinase_PhoR"/>
</dbReference>
<dbReference type="Pfam" id="PF11808">
    <property type="entry name" value="PhoR"/>
    <property type="match status" value="1"/>
</dbReference>
<dbReference type="InterPro" id="IPR050351">
    <property type="entry name" value="BphY/WalK/GraS-like"/>
</dbReference>
<comment type="caution">
    <text evidence="21">The sequence shown here is derived from an EMBL/GenBank/DDBJ whole genome shotgun (WGS) entry which is preliminary data.</text>
</comment>
<dbReference type="AlphaFoldDB" id="A0A7W4W278"/>
<dbReference type="InterPro" id="IPR003594">
    <property type="entry name" value="HATPase_dom"/>
</dbReference>
<keyword evidence="5" id="KW-0813">Transport</keyword>
<evidence type="ECO:0000256" key="13">
    <source>
        <dbReference type="ARBA" id="ARBA00022840"/>
    </source>
</evidence>
<dbReference type="SMART" id="SM00091">
    <property type="entry name" value="PAS"/>
    <property type="match status" value="1"/>
</dbReference>
<evidence type="ECO:0000256" key="18">
    <source>
        <dbReference type="SAM" id="Phobius"/>
    </source>
</evidence>
<dbReference type="InterPro" id="IPR003661">
    <property type="entry name" value="HisK_dim/P_dom"/>
</dbReference>
<evidence type="ECO:0000256" key="3">
    <source>
        <dbReference type="ARBA" id="ARBA00012438"/>
    </source>
</evidence>
<dbReference type="Gene3D" id="3.30.450.20">
    <property type="entry name" value="PAS domain"/>
    <property type="match status" value="1"/>
</dbReference>
<dbReference type="EMBL" id="JACHWY010000001">
    <property type="protein sequence ID" value="MBB3046090.1"/>
    <property type="molecule type" value="Genomic_DNA"/>
</dbReference>
<dbReference type="PANTHER" id="PTHR45453:SF1">
    <property type="entry name" value="PHOSPHATE REGULON SENSOR PROTEIN PHOR"/>
    <property type="match status" value="1"/>
</dbReference>
<organism evidence="21 22">
    <name type="scientific">Litorivivens lipolytica</name>
    <dbReference type="NCBI Taxonomy" id="1524264"/>
    <lineage>
        <taxon>Bacteria</taxon>
        <taxon>Pseudomonadati</taxon>
        <taxon>Pseudomonadota</taxon>
        <taxon>Gammaproteobacteria</taxon>
        <taxon>Litorivivens</taxon>
    </lineage>
</organism>
<dbReference type="CDD" id="cd00082">
    <property type="entry name" value="HisKA"/>
    <property type="match status" value="1"/>
</dbReference>
<evidence type="ECO:0000256" key="10">
    <source>
        <dbReference type="ARBA" id="ARBA00022692"/>
    </source>
</evidence>
<keyword evidence="9 21" id="KW-0808">Transferase</keyword>
<comment type="function">
    <text evidence="17">Member of the two-component regulatory system PhoR/PhoB involved in the phosphate regulon genes expression. PhoR may function as a membrane-associated protein kinase that phosphorylates PhoB in response to environmental signals.</text>
</comment>
<evidence type="ECO:0000256" key="11">
    <source>
        <dbReference type="ARBA" id="ARBA00022741"/>
    </source>
</evidence>
<evidence type="ECO:0000256" key="6">
    <source>
        <dbReference type="ARBA" id="ARBA00022475"/>
    </source>
</evidence>
<sequence>MPSQGWKTELARFGLLLGIAAFFGLILNLLPWFLAGAAIAYALWSLNQLRLLNLWLHSGAGKEEPPESGGLWGQVFDTMSQVQKETLKVNARLQGNIDHLRASFSSMADAVVMLSPDGAIEWSNQAAHTLLGLRHPDDTGRLLVNLVRSPEFIRFFESRDYEDRFQMASPVNSQVKLSVSVSVFGRDNRLLFARDITRTVQLEQMRKDFVANVSHELRTPLTVINGYLEILAAQTEPGTPSERAIGQMTGQALRMQNLVQDLMTLSRLEAVPVGKQRDTIIVTSLIEAIREEIHAAATGSREVTVQCDETLNLIGDSKEIQSAFSNLAVNAARYTRDGDRITLRWYADRDHAYFEVADTGIGIEPQHLPRLTERFYRVDQSRSTDTGGTGLGLAIVKHILLRHQGELKIKSQPGRGSTFTCVFPRSAVQQRQLVSG</sequence>
<evidence type="ECO:0000259" key="19">
    <source>
        <dbReference type="PROSITE" id="PS50109"/>
    </source>
</evidence>
<evidence type="ECO:0000256" key="8">
    <source>
        <dbReference type="ARBA" id="ARBA00022592"/>
    </source>
</evidence>
<dbReference type="GO" id="GO:0004721">
    <property type="term" value="F:phosphoprotein phosphatase activity"/>
    <property type="evidence" value="ECO:0007669"/>
    <property type="project" value="InterPro"/>
</dbReference>
<evidence type="ECO:0000256" key="17">
    <source>
        <dbReference type="ARBA" id="ARBA00025207"/>
    </source>
</evidence>
<name>A0A7W4W278_9GAMM</name>
<dbReference type="InterPro" id="IPR035965">
    <property type="entry name" value="PAS-like_dom_sf"/>
</dbReference>
<keyword evidence="16 18" id="KW-0472">Membrane</keyword>
<evidence type="ECO:0000256" key="15">
    <source>
        <dbReference type="ARBA" id="ARBA00023012"/>
    </source>
</evidence>
<accession>A0A7W4W278</accession>
<keyword evidence="7" id="KW-0597">Phosphoprotein</keyword>
<keyword evidence="10 18" id="KW-0812">Transmembrane</keyword>
<evidence type="ECO:0000256" key="1">
    <source>
        <dbReference type="ARBA" id="ARBA00000085"/>
    </source>
</evidence>
<dbReference type="GO" id="GO:0005524">
    <property type="term" value="F:ATP binding"/>
    <property type="evidence" value="ECO:0007669"/>
    <property type="project" value="UniProtKB-KW"/>
</dbReference>
<keyword evidence="11" id="KW-0547">Nucleotide-binding</keyword>
<dbReference type="SUPFAM" id="SSF55785">
    <property type="entry name" value="PYP-like sensor domain (PAS domain)"/>
    <property type="match status" value="1"/>
</dbReference>
<evidence type="ECO:0000256" key="4">
    <source>
        <dbReference type="ARBA" id="ARBA00019665"/>
    </source>
</evidence>
<keyword evidence="15" id="KW-0902">Two-component regulatory system</keyword>
<dbReference type="SUPFAM" id="SSF47384">
    <property type="entry name" value="Homodimeric domain of signal transducing histidine kinase"/>
    <property type="match status" value="1"/>
</dbReference>
<comment type="subcellular location">
    <subcellularLocation>
        <location evidence="2">Cell membrane</location>
    </subcellularLocation>
</comment>
<evidence type="ECO:0000313" key="22">
    <source>
        <dbReference type="Proteomes" id="UP000537130"/>
    </source>
</evidence>
<dbReference type="GO" id="GO:0005886">
    <property type="term" value="C:plasma membrane"/>
    <property type="evidence" value="ECO:0007669"/>
    <property type="project" value="UniProtKB-SubCell"/>
</dbReference>
<proteinExistence type="predicted"/>
<dbReference type="EC" id="2.7.13.3" evidence="3"/>
<comment type="catalytic activity">
    <reaction evidence="1">
        <text>ATP + protein L-histidine = ADP + protein N-phospho-L-histidine.</text>
        <dbReference type="EC" id="2.7.13.3"/>
    </reaction>
</comment>
<dbReference type="SMART" id="SM00387">
    <property type="entry name" value="HATPase_c"/>
    <property type="match status" value="1"/>
</dbReference>
<evidence type="ECO:0000259" key="20">
    <source>
        <dbReference type="PROSITE" id="PS50112"/>
    </source>
</evidence>
<dbReference type="GO" id="GO:0016036">
    <property type="term" value="P:cellular response to phosphate starvation"/>
    <property type="evidence" value="ECO:0007669"/>
    <property type="project" value="TreeGrafter"/>
</dbReference>
<dbReference type="FunFam" id="1.10.287.130:FF:000001">
    <property type="entry name" value="Two-component sensor histidine kinase"/>
    <property type="match status" value="1"/>
</dbReference>
<gene>
    <name evidence="21" type="ORF">FHR99_000326</name>
</gene>
<dbReference type="Pfam" id="PF00512">
    <property type="entry name" value="HisKA"/>
    <property type="match status" value="1"/>
</dbReference>
<dbReference type="Proteomes" id="UP000537130">
    <property type="component" value="Unassembled WGS sequence"/>
</dbReference>
<evidence type="ECO:0000256" key="7">
    <source>
        <dbReference type="ARBA" id="ARBA00022553"/>
    </source>
</evidence>
<evidence type="ECO:0000256" key="5">
    <source>
        <dbReference type="ARBA" id="ARBA00022448"/>
    </source>
</evidence>
<dbReference type="Gene3D" id="1.10.287.130">
    <property type="match status" value="1"/>
</dbReference>
<dbReference type="SUPFAM" id="SSF55874">
    <property type="entry name" value="ATPase domain of HSP90 chaperone/DNA topoisomerase II/histidine kinase"/>
    <property type="match status" value="1"/>
</dbReference>
<dbReference type="InterPro" id="IPR036097">
    <property type="entry name" value="HisK_dim/P_sf"/>
</dbReference>
<dbReference type="GO" id="GO:0000155">
    <property type="term" value="F:phosphorelay sensor kinase activity"/>
    <property type="evidence" value="ECO:0007669"/>
    <property type="project" value="InterPro"/>
</dbReference>
<keyword evidence="6" id="KW-1003">Cell membrane</keyword>
<feature type="domain" description="PAS" evidence="20">
    <location>
        <begin position="96"/>
        <end position="151"/>
    </location>
</feature>